<evidence type="ECO:0000313" key="2">
    <source>
        <dbReference type="EMBL" id="SUB61340.1"/>
    </source>
</evidence>
<evidence type="ECO:0000313" key="3">
    <source>
        <dbReference type="Proteomes" id="UP000255101"/>
    </source>
</evidence>
<organism evidence="2 3">
    <name type="scientific">Peptostreptococcus anaerobius</name>
    <dbReference type="NCBI Taxonomy" id="1261"/>
    <lineage>
        <taxon>Bacteria</taxon>
        <taxon>Bacillati</taxon>
        <taxon>Bacillota</taxon>
        <taxon>Clostridia</taxon>
        <taxon>Peptostreptococcales</taxon>
        <taxon>Peptostreptococcaceae</taxon>
        <taxon>Peptostreptococcus</taxon>
    </lineage>
</organism>
<gene>
    <name evidence="2" type="ORF">NCTC11460_01268</name>
</gene>
<dbReference type="Proteomes" id="UP000255101">
    <property type="component" value="Unassembled WGS sequence"/>
</dbReference>
<feature type="transmembrane region" description="Helical" evidence="1">
    <location>
        <begin position="44"/>
        <end position="62"/>
    </location>
</feature>
<dbReference type="AlphaFoldDB" id="A0A379CGC7"/>
<feature type="transmembrane region" description="Helical" evidence="1">
    <location>
        <begin position="21"/>
        <end position="38"/>
    </location>
</feature>
<keyword evidence="1" id="KW-0812">Transmembrane</keyword>
<reference evidence="2 3" key="1">
    <citation type="submission" date="2018-06" db="EMBL/GenBank/DDBJ databases">
        <authorList>
            <consortium name="Pathogen Informatics"/>
            <person name="Doyle S."/>
        </authorList>
    </citation>
    <scope>NUCLEOTIDE SEQUENCE [LARGE SCALE GENOMIC DNA]</scope>
    <source>
        <strain evidence="2 3">NCTC11460</strain>
    </source>
</reference>
<dbReference type="EMBL" id="UGTB01000004">
    <property type="protein sequence ID" value="SUB61340.1"/>
    <property type="molecule type" value="Genomic_DNA"/>
</dbReference>
<name>A0A379CGC7_9FIRM</name>
<proteinExistence type="predicted"/>
<accession>A0A379CGC7</accession>
<sequence>MINLIKKIDSILKKNNIGKSLLLLILFFVSIYFCIRYISATSFLYLVLLVVILLLSSIIILFTPKLVKYTMLIVYNLYVIAFIVNFIITGKYFNNSLFSLYSLRNNNTTNIIFIIFLILLLLLWPAIIYEFKIKFIQYKQD</sequence>
<keyword evidence="1" id="KW-1133">Transmembrane helix</keyword>
<feature type="transmembrane region" description="Helical" evidence="1">
    <location>
        <begin position="108"/>
        <end position="129"/>
    </location>
</feature>
<keyword evidence="1" id="KW-0472">Membrane</keyword>
<evidence type="ECO:0000256" key="1">
    <source>
        <dbReference type="SAM" id="Phobius"/>
    </source>
</evidence>
<protein>
    <submittedName>
        <fullName evidence="2">Uncharacterized protein</fullName>
    </submittedName>
</protein>
<feature type="transmembrane region" description="Helical" evidence="1">
    <location>
        <begin position="69"/>
        <end position="88"/>
    </location>
</feature>